<gene>
    <name evidence="2" type="ORF">BS1321_02735</name>
</gene>
<dbReference type="AlphaFoldDB" id="A0A223ED09"/>
<keyword evidence="1" id="KW-0812">Transmembrane</keyword>
<keyword evidence="1" id="KW-0472">Membrane</keyword>
<reference evidence="2 3" key="1">
    <citation type="submission" date="2016-10" db="EMBL/GenBank/DDBJ databases">
        <title>The whole genome sequencing and assembly of Bacillus simplex DSM 1321 strain.</title>
        <authorList>
            <person name="Park M.-K."/>
            <person name="Lee Y.-J."/>
            <person name="Yi H."/>
            <person name="Bahn Y.-S."/>
            <person name="Kim J.F."/>
            <person name="Lee D.-W."/>
        </authorList>
    </citation>
    <scope>NUCLEOTIDE SEQUENCE [LARGE SCALE GENOMIC DNA]</scope>
    <source>
        <strain evidence="2 3">DSM 1321</strain>
    </source>
</reference>
<name>A0A223ED09_9BACI</name>
<evidence type="ECO:0000313" key="2">
    <source>
        <dbReference type="EMBL" id="ASS92975.1"/>
    </source>
</evidence>
<feature type="transmembrane region" description="Helical" evidence="1">
    <location>
        <begin position="47"/>
        <end position="66"/>
    </location>
</feature>
<keyword evidence="1" id="KW-1133">Transmembrane helix</keyword>
<evidence type="ECO:0000313" key="3">
    <source>
        <dbReference type="Proteomes" id="UP000214618"/>
    </source>
</evidence>
<proteinExistence type="predicted"/>
<evidence type="ECO:0000256" key="1">
    <source>
        <dbReference type="SAM" id="Phobius"/>
    </source>
</evidence>
<organism evidence="2 3">
    <name type="scientific">Peribacillus simplex NBRC 15720 = DSM 1321</name>
    <dbReference type="NCBI Taxonomy" id="1349754"/>
    <lineage>
        <taxon>Bacteria</taxon>
        <taxon>Bacillati</taxon>
        <taxon>Bacillota</taxon>
        <taxon>Bacilli</taxon>
        <taxon>Bacillales</taxon>
        <taxon>Bacillaceae</taxon>
        <taxon>Peribacillus</taxon>
    </lineage>
</organism>
<feature type="transmembrane region" description="Helical" evidence="1">
    <location>
        <begin position="78"/>
        <end position="103"/>
    </location>
</feature>
<dbReference type="EMBL" id="CP017704">
    <property type="protein sequence ID" value="ASS92975.1"/>
    <property type="molecule type" value="Genomic_DNA"/>
</dbReference>
<protein>
    <submittedName>
        <fullName evidence="2">Uncharacterized protein</fullName>
    </submittedName>
</protein>
<feature type="transmembrane region" description="Helical" evidence="1">
    <location>
        <begin position="21"/>
        <end position="41"/>
    </location>
</feature>
<sequence length="105" mass="12043">MLEFKEHNFSKGLIVQKTFIIVSYLLFFVPLIFIVNFLFDIVTLEKIQGLPIFFPLVFCLFGLFFASKAHKIQKDVLTFGAIIVNSVLLIFPFVYMILGTVIFGV</sequence>
<accession>A0A223ED09</accession>
<dbReference type="Proteomes" id="UP000214618">
    <property type="component" value="Chromosome"/>
</dbReference>